<sequence>MRLATTSIRIGLLSVFFVVLIQLDIATCRSVPLTDEDTELSRPSLDDVSSSSKGRKSEVEDFVVAPAADDIIIIVSAEDDSPAQAGDLKRIKRNKTRIRYHKKIIIRGGFGLDN</sequence>
<name>A0A226EIV3_FOLCA</name>
<gene>
    <name evidence="3" type="ORF">Fcan01_08670</name>
</gene>
<evidence type="ECO:0000256" key="2">
    <source>
        <dbReference type="SAM" id="SignalP"/>
    </source>
</evidence>
<evidence type="ECO:0000313" key="3">
    <source>
        <dbReference type="EMBL" id="OXA56476.1"/>
    </source>
</evidence>
<keyword evidence="2" id="KW-0732">Signal</keyword>
<organism evidence="3 4">
    <name type="scientific">Folsomia candida</name>
    <name type="common">Springtail</name>
    <dbReference type="NCBI Taxonomy" id="158441"/>
    <lineage>
        <taxon>Eukaryota</taxon>
        <taxon>Metazoa</taxon>
        <taxon>Ecdysozoa</taxon>
        <taxon>Arthropoda</taxon>
        <taxon>Hexapoda</taxon>
        <taxon>Collembola</taxon>
        <taxon>Entomobryomorpha</taxon>
        <taxon>Isotomoidea</taxon>
        <taxon>Isotomidae</taxon>
        <taxon>Proisotominae</taxon>
        <taxon>Folsomia</taxon>
    </lineage>
</organism>
<proteinExistence type="predicted"/>
<evidence type="ECO:0000256" key="1">
    <source>
        <dbReference type="SAM" id="MobiDB-lite"/>
    </source>
</evidence>
<dbReference type="Proteomes" id="UP000198287">
    <property type="component" value="Unassembled WGS sequence"/>
</dbReference>
<comment type="caution">
    <text evidence="3">The sequence shown here is derived from an EMBL/GenBank/DDBJ whole genome shotgun (WGS) entry which is preliminary data.</text>
</comment>
<dbReference type="AlphaFoldDB" id="A0A226EIV3"/>
<dbReference type="EMBL" id="LNIX01000004">
    <property type="protein sequence ID" value="OXA56476.1"/>
    <property type="molecule type" value="Genomic_DNA"/>
</dbReference>
<keyword evidence="4" id="KW-1185">Reference proteome</keyword>
<feature type="compositionally biased region" description="Low complexity" evidence="1">
    <location>
        <begin position="41"/>
        <end position="52"/>
    </location>
</feature>
<feature type="signal peptide" evidence="2">
    <location>
        <begin position="1"/>
        <end position="28"/>
    </location>
</feature>
<accession>A0A226EIV3</accession>
<evidence type="ECO:0000313" key="4">
    <source>
        <dbReference type="Proteomes" id="UP000198287"/>
    </source>
</evidence>
<feature type="region of interest" description="Disordered" evidence="1">
    <location>
        <begin position="36"/>
        <end position="58"/>
    </location>
</feature>
<protein>
    <submittedName>
        <fullName evidence="3">Uncharacterized protein</fullName>
    </submittedName>
</protein>
<reference evidence="3 4" key="1">
    <citation type="submission" date="2015-12" db="EMBL/GenBank/DDBJ databases">
        <title>The genome of Folsomia candida.</title>
        <authorList>
            <person name="Faddeeva A."/>
            <person name="Derks M.F."/>
            <person name="Anvar Y."/>
            <person name="Smit S."/>
            <person name="Van Straalen N."/>
            <person name="Roelofs D."/>
        </authorList>
    </citation>
    <scope>NUCLEOTIDE SEQUENCE [LARGE SCALE GENOMIC DNA]</scope>
    <source>
        <strain evidence="3 4">VU population</strain>
        <tissue evidence="3">Whole body</tissue>
    </source>
</reference>
<feature type="chain" id="PRO_5012420622" evidence="2">
    <location>
        <begin position="29"/>
        <end position="114"/>
    </location>
</feature>